<dbReference type="EMBL" id="AP011115">
    <property type="protein sequence ID" value="BAH55475.1"/>
    <property type="molecule type" value="Genomic_DNA"/>
</dbReference>
<evidence type="ECO:0000313" key="3">
    <source>
        <dbReference type="Proteomes" id="UP000002212"/>
    </source>
</evidence>
<dbReference type="STRING" id="632772.ROP_72280"/>
<dbReference type="PATRIC" id="fig|632772.20.peg.7545"/>
<dbReference type="HOGENOM" id="CLU_1102143_0_0_11"/>
<accession>C1B664</accession>
<evidence type="ECO:0000256" key="1">
    <source>
        <dbReference type="SAM" id="MobiDB-lite"/>
    </source>
</evidence>
<gene>
    <name evidence="2" type="ordered locus">ROP_72280</name>
</gene>
<dbReference type="Proteomes" id="UP000002212">
    <property type="component" value="Chromosome"/>
</dbReference>
<protein>
    <submittedName>
        <fullName evidence="2">Putative oxidoreductase</fullName>
    </submittedName>
</protein>
<dbReference type="AlphaFoldDB" id="C1B664"/>
<sequence length="252" mass="26628">MATNVADGASTATVRSGSVNPAFLDRTIDGEDPSHIVSANFMQPTLSDLEKTLVTTRVELARRYAHANELNKVVGDPSPGVGIVAAGATYLDIRQALTMLGITEETLASSGVRLLKLGMVSPLEPKSSTSSPLASMSSSRRSAPSSSSESRTCCTAQRTPRWSSAGGRRTETSCSGRMPTSPHGHGQGRRPTDPRAPDVPSARVWLDPRGSRRPRINLLPLADRTPYFCSGCPHNRSTETPDSSLVGAGIGC</sequence>
<name>C1B664_RHOOB</name>
<dbReference type="RefSeq" id="WP_015890888.1">
    <property type="nucleotide sequence ID" value="NC_012522.1"/>
</dbReference>
<evidence type="ECO:0000313" key="2">
    <source>
        <dbReference type="EMBL" id="BAH55475.1"/>
    </source>
</evidence>
<dbReference type="OrthoDB" id="9803617at2"/>
<organism evidence="2 3">
    <name type="scientific">Rhodococcus opacus (strain B4)</name>
    <dbReference type="NCBI Taxonomy" id="632772"/>
    <lineage>
        <taxon>Bacteria</taxon>
        <taxon>Bacillati</taxon>
        <taxon>Actinomycetota</taxon>
        <taxon>Actinomycetes</taxon>
        <taxon>Mycobacteriales</taxon>
        <taxon>Nocardiaceae</taxon>
        <taxon>Rhodococcus</taxon>
    </lineage>
</organism>
<reference evidence="2 3" key="1">
    <citation type="submission" date="2009-03" db="EMBL/GenBank/DDBJ databases">
        <title>Comparison of the complete genome sequences of Rhodococcus erythropolis PR4 and Rhodococcus opacus B4.</title>
        <authorList>
            <person name="Takarada H."/>
            <person name="Sekine M."/>
            <person name="Hosoyama A."/>
            <person name="Yamada R."/>
            <person name="Fujisawa T."/>
            <person name="Omata S."/>
            <person name="Shimizu A."/>
            <person name="Tsukatani N."/>
            <person name="Tanikawa S."/>
            <person name="Fujita N."/>
            <person name="Harayama S."/>
        </authorList>
    </citation>
    <scope>NUCLEOTIDE SEQUENCE [LARGE SCALE GENOMIC DNA]</scope>
    <source>
        <strain evidence="2 3">B4</strain>
    </source>
</reference>
<proteinExistence type="predicted"/>
<dbReference type="KEGG" id="rop:ROP_72280"/>
<feature type="region of interest" description="Disordered" evidence="1">
    <location>
        <begin position="122"/>
        <end position="208"/>
    </location>
</feature>
<feature type="compositionally biased region" description="Polar residues" evidence="1">
    <location>
        <begin position="151"/>
        <end position="162"/>
    </location>
</feature>
<feature type="compositionally biased region" description="Low complexity" evidence="1">
    <location>
        <begin position="127"/>
        <end position="150"/>
    </location>
</feature>